<dbReference type="GO" id="GO:0022857">
    <property type="term" value="F:transmembrane transporter activity"/>
    <property type="evidence" value="ECO:0007669"/>
    <property type="project" value="InterPro"/>
</dbReference>
<dbReference type="PANTHER" id="PTHR42718">
    <property type="entry name" value="MAJOR FACILITATOR SUPERFAMILY MULTIDRUG TRANSPORTER MFSC"/>
    <property type="match status" value="1"/>
</dbReference>
<evidence type="ECO:0000256" key="4">
    <source>
        <dbReference type="ARBA" id="ARBA00022692"/>
    </source>
</evidence>
<keyword evidence="4 7" id="KW-0812">Transmembrane</keyword>
<name>A0A2J7TEW8_METSI</name>
<feature type="transmembrane region" description="Helical" evidence="7">
    <location>
        <begin position="172"/>
        <end position="196"/>
    </location>
</feature>
<dbReference type="InterPro" id="IPR020846">
    <property type="entry name" value="MFS_dom"/>
</dbReference>
<dbReference type="Proteomes" id="UP000236286">
    <property type="component" value="Unassembled WGS sequence"/>
</dbReference>
<feature type="transmembrane region" description="Helical" evidence="7">
    <location>
        <begin position="390"/>
        <end position="411"/>
    </location>
</feature>
<dbReference type="AlphaFoldDB" id="A0A2J7TEW8"/>
<dbReference type="InterPro" id="IPR036259">
    <property type="entry name" value="MFS_trans_sf"/>
</dbReference>
<dbReference type="InterPro" id="IPR011701">
    <property type="entry name" value="MFS"/>
</dbReference>
<comment type="caution">
    <text evidence="9">The sequence shown here is derived from an EMBL/GenBank/DDBJ whole genome shotgun (WGS) entry which is preliminary data.</text>
</comment>
<feature type="transmembrane region" description="Helical" evidence="7">
    <location>
        <begin position="300"/>
        <end position="324"/>
    </location>
</feature>
<proteinExistence type="predicted"/>
<feature type="transmembrane region" description="Helical" evidence="7">
    <location>
        <begin position="82"/>
        <end position="102"/>
    </location>
</feature>
<feature type="transmembrane region" description="Helical" evidence="7">
    <location>
        <begin position="202"/>
        <end position="222"/>
    </location>
</feature>
<gene>
    <name evidence="9" type="ORF">CR492_14280</name>
</gene>
<dbReference type="OrthoDB" id="9812221at2"/>
<feature type="transmembrane region" description="Helical" evidence="7">
    <location>
        <begin position="46"/>
        <end position="70"/>
    </location>
</feature>
<reference evidence="9 10" key="1">
    <citation type="submission" date="2017-10" db="EMBL/GenBank/DDBJ databases">
        <title>Genome announcement of Methylocella silvestris TVC from permafrost.</title>
        <authorList>
            <person name="Wang J."/>
            <person name="Geng K."/>
            <person name="Ul-Haque F."/>
            <person name="Crombie A.T."/>
            <person name="Street L.E."/>
            <person name="Wookey P.A."/>
            <person name="Murrell J.C."/>
            <person name="Pratscher J."/>
        </authorList>
    </citation>
    <scope>NUCLEOTIDE SEQUENCE [LARGE SCALE GENOMIC DNA]</scope>
    <source>
        <strain evidence="9 10">TVC</strain>
    </source>
</reference>
<evidence type="ECO:0000256" key="1">
    <source>
        <dbReference type="ARBA" id="ARBA00004651"/>
    </source>
</evidence>
<keyword evidence="5 7" id="KW-1133">Transmembrane helix</keyword>
<dbReference type="GO" id="GO:0005886">
    <property type="term" value="C:plasma membrane"/>
    <property type="evidence" value="ECO:0007669"/>
    <property type="project" value="UniProtKB-SubCell"/>
</dbReference>
<feature type="transmembrane region" description="Helical" evidence="7">
    <location>
        <begin position="262"/>
        <end position="279"/>
    </location>
</feature>
<evidence type="ECO:0000256" key="7">
    <source>
        <dbReference type="SAM" id="Phobius"/>
    </source>
</evidence>
<comment type="subcellular location">
    <subcellularLocation>
        <location evidence="1">Cell membrane</location>
        <topology evidence="1">Multi-pass membrane protein</topology>
    </subcellularLocation>
</comment>
<evidence type="ECO:0000256" key="6">
    <source>
        <dbReference type="ARBA" id="ARBA00023136"/>
    </source>
</evidence>
<dbReference type="Gene3D" id="1.20.1720.10">
    <property type="entry name" value="Multidrug resistance protein D"/>
    <property type="match status" value="1"/>
</dbReference>
<keyword evidence="2" id="KW-0813">Transport</keyword>
<dbReference type="PANTHER" id="PTHR42718:SF46">
    <property type="entry name" value="BLR6921 PROTEIN"/>
    <property type="match status" value="1"/>
</dbReference>
<feature type="transmembrane region" description="Helical" evidence="7">
    <location>
        <begin position="365"/>
        <end position="384"/>
    </location>
</feature>
<sequence>MEPGPRMREPTESAAAPQRSLYAVMRRLGREPAPLAWITRQSWSPWLVVGLVCVGAFLGQLDATIVQLALPTLGKTFAAPLQQVSWVALAYLVAFASFLPIFGRLCEIVGRKSLYLTGYALFVVASALCGLSTNLNELIVFRVLQGIGGSLLGANSISILVAAIGPKQRGKALGIFAAAQAVGMSAGPAVGGLILAALDWRWLFWLAAPFGTAAIVVGWLALPQTETAERDKRFDWRGAVLIGPALIFLIVALNHLSAQTSPLTMAFLAGSSALGWLLIRHERASPRPLVDLLLFRSRAFCCGAIAVALAYALLYSMFFLMSFALEHGYGDSPAAAGLRLAIIPVALGATAPFSGALSDRFGAPLLSAAGMACCFGALLMLVLGGQESGGAHFVAAAAFALFGAGLGAFIAPNNHSTIEAAPARLSGEAGSMLNLMRVLGASLGVAAATASLSWRLEVAGGGQNWLGVTGASLLGAVASSLMIPAGLAALAAAAALCATAPRAPKADLS</sequence>
<dbReference type="CDD" id="cd17321">
    <property type="entry name" value="MFS_MMR_MDR_like"/>
    <property type="match status" value="1"/>
</dbReference>
<feature type="domain" description="Major facilitator superfamily (MFS) profile" evidence="8">
    <location>
        <begin position="48"/>
        <end position="487"/>
    </location>
</feature>
<dbReference type="PROSITE" id="PS50850">
    <property type="entry name" value="MFS"/>
    <property type="match status" value="1"/>
</dbReference>
<evidence type="ECO:0000313" key="9">
    <source>
        <dbReference type="EMBL" id="PNG25314.1"/>
    </source>
</evidence>
<feature type="transmembrane region" description="Helical" evidence="7">
    <location>
        <begin position="336"/>
        <end position="353"/>
    </location>
</feature>
<protein>
    <recommendedName>
        <fullName evidence="8">Major facilitator superfamily (MFS) profile domain-containing protein</fullName>
    </recommendedName>
</protein>
<evidence type="ECO:0000259" key="8">
    <source>
        <dbReference type="PROSITE" id="PS50850"/>
    </source>
</evidence>
<feature type="transmembrane region" description="Helical" evidence="7">
    <location>
        <begin position="474"/>
        <end position="498"/>
    </location>
</feature>
<dbReference type="Gene3D" id="1.20.1250.20">
    <property type="entry name" value="MFS general substrate transporter like domains"/>
    <property type="match status" value="1"/>
</dbReference>
<dbReference type="Pfam" id="PF07690">
    <property type="entry name" value="MFS_1"/>
    <property type="match status" value="1"/>
</dbReference>
<feature type="transmembrane region" description="Helical" evidence="7">
    <location>
        <begin position="114"/>
        <end position="133"/>
    </location>
</feature>
<evidence type="ECO:0000313" key="10">
    <source>
        <dbReference type="Proteomes" id="UP000236286"/>
    </source>
</evidence>
<keyword evidence="3" id="KW-1003">Cell membrane</keyword>
<feature type="transmembrane region" description="Helical" evidence="7">
    <location>
        <begin position="139"/>
        <end position="165"/>
    </location>
</feature>
<evidence type="ECO:0000256" key="5">
    <source>
        <dbReference type="ARBA" id="ARBA00022989"/>
    </source>
</evidence>
<feature type="transmembrane region" description="Helical" evidence="7">
    <location>
        <begin position="234"/>
        <end position="256"/>
    </location>
</feature>
<keyword evidence="6 7" id="KW-0472">Membrane</keyword>
<dbReference type="EMBL" id="PDZR01000017">
    <property type="protein sequence ID" value="PNG25314.1"/>
    <property type="molecule type" value="Genomic_DNA"/>
</dbReference>
<organism evidence="9 10">
    <name type="scientific">Methylocella silvestris</name>
    <dbReference type="NCBI Taxonomy" id="199596"/>
    <lineage>
        <taxon>Bacteria</taxon>
        <taxon>Pseudomonadati</taxon>
        <taxon>Pseudomonadota</taxon>
        <taxon>Alphaproteobacteria</taxon>
        <taxon>Hyphomicrobiales</taxon>
        <taxon>Beijerinckiaceae</taxon>
        <taxon>Methylocella</taxon>
    </lineage>
</organism>
<dbReference type="SUPFAM" id="SSF103473">
    <property type="entry name" value="MFS general substrate transporter"/>
    <property type="match status" value="1"/>
</dbReference>
<evidence type="ECO:0000256" key="3">
    <source>
        <dbReference type="ARBA" id="ARBA00022475"/>
    </source>
</evidence>
<dbReference type="PRINTS" id="PR01036">
    <property type="entry name" value="TCRTETB"/>
</dbReference>
<accession>A0A2J7TEW8</accession>
<feature type="transmembrane region" description="Helical" evidence="7">
    <location>
        <begin position="432"/>
        <end position="454"/>
    </location>
</feature>
<evidence type="ECO:0000256" key="2">
    <source>
        <dbReference type="ARBA" id="ARBA00022448"/>
    </source>
</evidence>